<feature type="domain" description="F-box" evidence="2">
    <location>
        <begin position="116"/>
        <end position="166"/>
    </location>
</feature>
<dbReference type="Proteomes" id="UP000321518">
    <property type="component" value="Unassembled WGS sequence"/>
</dbReference>
<dbReference type="InterPro" id="IPR036047">
    <property type="entry name" value="F-box-like_dom_sf"/>
</dbReference>
<sequence length="721" mass="81064">MPSLRDAKAVSYGIPDEFLELERDFKRQAKAVKTTNRTGGAGDQSGLKAKGRDRGDKRNEGSSALGEDQVDQLASDYDIDDELLKLAVIGARKKRRTSKAKGKRKNGGGGKKGEGKDRLSMLPDEVLLQILGHAPSPATLLSLMSVSRRFHKLLTSTNGDHVWKETRMRAGLPGMSEGGFTKWQLSELVYGTTCFMCGMAAPRIPDVFLRKRLCKSCRDKHVIRLTPLDDSFGPKRLRQALRNCTLQSRQSPSQPRKLSNTPWGLLPHVQQELGRLLVLDQKDINDQEAEYAAAFAKQHQLAMKGRGIAVARNPSDSSPSAYVFDFGRKEDDMGPCVKAYVEQRRKKLAPLEKESKALLEILLRLEKEKEQHAIDPETAEPSSRRQDLERRVLAEAETDYQGNDFIGSWLTHKLVISGSVVTDEEWPELKPRVMKVLDSVRKKRQALDLRSQQAARGDALKPYYEDLRQNQSTPAAKTFFPLFADFLVFDSVRSLWEPKVAEVNYPTWAATREAIDQDIGEWRVDVRFFALQQILSCTLDIPQDEELSSDQDAYEAYDDGFLDLLTSALVCSIKPCACSAKNRPTFFGSLPDLLAHQHEVHGELKPNMTELYPKKASSTGSKFRFSLPLEIANAVVALCELCELDEEIATPGDVDHFFEDDTAARLQWYNAPRETHKKKVRDWRVIMCRIKRDVDEAASAKPSRLIAPPGLRLFTSPPDPE</sequence>
<dbReference type="PROSITE" id="PS50181">
    <property type="entry name" value="FBOX"/>
    <property type="match status" value="1"/>
</dbReference>
<comment type="caution">
    <text evidence="3">The sequence shown here is derived from an EMBL/GenBank/DDBJ whole genome shotgun (WGS) entry which is preliminary data.</text>
</comment>
<gene>
    <name evidence="3" type="ORF">Rt10032_c21g6438</name>
</gene>
<dbReference type="InterPro" id="IPR001810">
    <property type="entry name" value="F-box_dom"/>
</dbReference>
<evidence type="ECO:0000256" key="1">
    <source>
        <dbReference type="SAM" id="MobiDB-lite"/>
    </source>
</evidence>
<name>A0A511KPX9_RHOTO</name>
<evidence type="ECO:0000259" key="2">
    <source>
        <dbReference type="PROSITE" id="PS50181"/>
    </source>
</evidence>
<feature type="compositionally biased region" description="Basic residues" evidence="1">
    <location>
        <begin position="95"/>
        <end position="106"/>
    </location>
</feature>
<dbReference type="SUPFAM" id="SSF81383">
    <property type="entry name" value="F-box domain"/>
    <property type="match status" value="1"/>
</dbReference>
<feature type="compositionally biased region" description="Basic and acidic residues" evidence="1">
    <location>
        <begin position="50"/>
        <end position="60"/>
    </location>
</feature>
<proteinExistence type="predicted"/>
<feature type="region of interest" description="Disordered" evidence="1">
    <location>
        <begin position="30"/>
        <end position="69"/>
    </location>
</feature>
<evidence type="ECO:0000313" key="4">
    <source>
        <dbReference type="Proteomes" id="UP000321518"/>
    </source>
</evidence>
<feature type="region of interest" description="Disordered" evidence="1">
    <location>
        <begin position="95"/>
        <end position="118"/>
    </location>
</feature>
<dbReference type="EMBL" id="BJWK01000021">
    <property type="protein sequence ID" value="GEM12421.1"/>
    <property type="molecule type" value="Genomic_DNA"/>
</dbReference>
<dbReference type="AlphaFoldDB" id="A0A511KPX9"/>
<dbReference type="Gene3D" id="1.20.1280.50">
    <property type="match status" value="1"/>
</dbReference>
<dbReference type="OrthoDB" id="2322499at2759"/>
<accession>A0A511KPX9</accession>
<dbReference type="Pfam" id="PF12937">
    <property type="entry name" value="F-box-like"/>
    <property type="match status" value="1"/>
</dbReference>
<reference evidence="3 4" key="1">
    <citation type="submission" date="2019-07" db="EMBL/GenBank/DDBJ databases">
        <title>Rhodotorula toruloides NBRC10032 genome sequencing.</title>
        <authorList>
            <person name="Shida Y."/>
            <person name="Takaku H."/>
            <person name="Ogasawara W."/>
            <person name="Mori K."/>
        </authorList>
    </citation>
    <scope>NUCLEOTIDE SEQUENCE [LARGE SCALE GENOMIC DNA]</scope>
    <source>
        <strain evidence="3 4">NBRC10032</strain>
    </source>
</reference>
<evidence type="ECO:0000313" key="3">
    <source>
        <dbReference type="EMBL" id="GEM12421.1"/>
    </source>
</evidence>
<dbReference type="SMART" id="SM00256">
    <property type="entry name" value="FBOX"/>
    <property type="match status" value="1"/>
</dbReference>
<organism evidence="3 4">
    <name type="scientific">Rhodotorula toruloides</name>
    <name type="common">Yeast</name>
    <name type="synonym">Rhodosporidium toruloides</name>
    <dbReference type="NCBI Taxonomy" id="5286"/>
    <lineage>
        <taxon>Eukaryota</taxon>
        <taxon>Fungi</taxon>
        <taxon>Dikarya</taxon>
        <taxon>Basidiomycota</taxon>
        <taxon>Pucciniomycotina</taxon>
        <taxon>Microbotryomycetes</taxon>
        <taxon>Sporidiobolales</taxon>
        <taxon>Sporidiobolaceae</taxon>
        <taxon>Rhodotorula</taxon>
    </lineage>
</organism>
<dbReference type="CDD" id="cd09917">
    <property type="entry name" value="F-box_SF"/>
    <property type="match status" value="1"/>
</dbReference>
<protein>
    <submittedName>
        <fullName evidence="3">F-box domain, cyclin-like domain containing protein</fullName>
    </submittedName>
</protein>